<reference evidence="1" key="1">
    <citation type="journal article" date="2014" name="Front. Microbiol.">
        <title>High frequency of phylogenetically diverse reductive dehalogenase-homologous genes in deep subseafloor sedimentary metagenomes.</title>
        <authorList>
            <person name="Kawai M."/>
            <person name="Futagami T."/>
            <person name="Toyoda A."/>
            <person name="Takaki Y."/>
            <person name="Nishi S."/>
            <person name="Hori S."/>
            <person name="Arai W."/>
            <person name="Tsubouchi T."/>
            <person name="Morono Y."/>
            <person name="Uchiyama I."/>
            <person name="Ito T."/>
            <person name="Fujiyama A."/>
            <person name="Inagaki F."/>
            <person name="Takami H."/>
        </authorList>
    </citation>
    <scope>NUCLEOTIDE SEQUENCE</scope>
    <source>
        <strain evidence="1">Expedition CK06-06</strain>
    </source>
</reference>
<sequence length="64" mass="7348">MDEKEQIKICRSECDDSSMCQGDCRTCDIYIKMFDVCKSCKYAFGCKHRPIDAVGIISCIFHEV</sequence>
<dbReference type="AlphaFoldDB" id="X0SG47"/>
<comment type="caution">
    <text evidence="1">The sequence shown here is derived from an EMBL/GenBank/DDBJ whole genome shotgun (WGS) entry which is preliminary data.</text>
</comment>
<organism evidence="1">
    <name type="scientific">marine sediment metagenome</name>
    <dbReference type="NCBI Taxonomy" id="412755"/>
    <lineage>
        <taxon>unclassified sequences</taxon>
        <taxon>metagenomes</taxon>
        <taxon>ecological metagenomes</taxon>
    </lineage>
</organism>
<dbReference type="EMBL" id="BARS01003254">
    <property type="protein sequence ID" value="GAF80003.1"/>
    <property type="molecule type" value="Genomic_DNA"/>
</dbReference>
<evidence type="ECO:0000313" key="1">
    <source>
        <dbReference type="EMBL" id="GAF80003.1"/>
    </source>
</evidence>
<name>X0SG47_9ZZZZ</name>
<proteinExistence type="predicted"/>
<accession>X0SG47</accession>
<protein>
    <submittedName>
        <fullName evidence="1">Uncharacterized protein</fullName>
    </submittedName>
</protein>
<gene>
    <name evidence="1" type="ORF">S01H1_06287</name>
</gene>